<reference evidence="1 2" key="1">
    <citation type="journal article" date="2013" name="Stand. Genomic Sci.">
        <title>Genomic Encyclopedia of Type Strains, Phase I: The one thousand microbial genomes (KMG-I) project.</title>
        <authorList>
            <person name="Kyrpides N.C."/>
            <person name="Woyke T."/>
            <person name="Eisen J.A."/>
            <person name="Garrity G."/>
            <person name="Lilburn T.G."/>
            <person name="Beck B.J."/>
            <person name="Whitman W.B."/>
            <person name="Hugenholtz P."/>
            <person name="Klenk H.P."/>
        </authorList>
    </citation>
    <scope>NUCLEOTIDE SEQUENCE [LARGE SCALE GENOMIC DNA]</scope>
    <source>
        <strain evidence="1 2">DSM 13484</strain>
    </source>
</reference>
<dbReference type="EMBL" id="VLLG01000002">
    <property type="protein sequence ID" value="TWI92131.1"/>
    <property type="molecule type" value="Genomic_DNA"/>
</dbReference>
<accession>A0A562TF17</accession>
<dbReference type="RefSeq" id="WP_145711399.1">
    <property type="nucleotide sequence ID" value="NZ_BAAAFY010000001.1"/>
</dbReference>
<dbReference type="Pfam" id="PF01374">
    <property type="entry name" value="Glyco_hydro_46"/>
    <property type="match status" value="1"/>
</dbReference>
<protein>
    <submittedName>
        <fullName evidence="1">Chitosanase</fullName>
    </submittedName>
</protein>
<dbReference type="InterPro" id="IPR023346">
    <property type="entry name" value="Lysozyme-like_dom_sf"/>
</dbReference>
<keyword evidence="2" id="KW-1185">Reference proteome</keyword>
<dbReference type="Proteomes" id="UP000316778">
    <property type="component" value="Unassembled WGS sequence"/>
</dbReference>
<name>A0A562TF17_CHIJA</name>
<sequence length="224" mass="25453">MITAPQKKKVIQVVNVMETGTPEGRYDQISIFADGKNGSRQITYGRSQATEQGNLKNIIERYVAAGGKYADKFIHYLPLIGKKPLVDDAEFKRLLKVSAREDPAMRDAQDETFDILYYAPALHFFQDEGFTLPLSLLVIYDSYIHSGCVPPFLRARFPEMTPARGGDEKAWISAYLKVRQHWLGNHSKKILRPTVYRTKSYLKAIQQDNWMLDKPLLANGVTVA</sequence>
<dbReference type="AlphaFoldDB" id="A0A562TF17"/>
<evidence type="ECO:0000313" key="2">
    <source>
        <dbReference type="Proteomes" id="UP000316778"/>
    </source>
</evidence>
<dbReference type="GO" id="GO:0005975">
    <property type="term" value="P:carbohydrate metabolic process"/>
    <property type="evidence" value="ECO:0007669"/>
    <property type="project" value="InterPro"/>
</dbReference>
<dbReference type="OrthoDB" id="647021at2"/>
<gene>
    <name evidence="1" type="ORF">LX66_1514</name>
</gene>
<comment type="caution">
    <text evidence="1">The sequence shown here is derived from an EMBL/GenBank/DDBJ whole genome shotgun (WGS) entry which is preliminary data.</text>
</comment>
<dbReference type="GO" id="GO:0005576">
    <property type="term" value="C:extracellular region"/>
    <property type="evidence" value="ECO:0007669"/>
    <property type="project" value="InterPro"/>
</dbReference>
<dbReference type="Gene3D" id="1.20.141.10">
    <property type="entry name" value="Chitosanase, subunit A, domain 1"/>
    <property type="match status" value="1"/>
</dbReference>
<organism evidence="1 2">
    <name type="scientific">Chitinophaga japonensis</name>
    <name type="common">Flexibacter japonensis</name>
    <dbReference type="NCBI Taxonomy" id="104662"/>
    <lineage>
        <taxon>Bacteria</taxon>
        <taxon>Pseudomonadati</taxon>
        <taxon>Bacteroidota</taxon>
        <taxon>Chitinophagia</taxon>
        <taxon>Chitinophagales</taxon>
        <taxon>Chitinophagaceae</taxon>
        <taxon>Chitinophaga</taxon>
    </lineage>
</organism>
<evidence type="ECO:0000313" key="1">
    <source>
        <dbReference type="EMBL" id="TWI92131.1"/>
    </source>
</evidence>
<dbReference type="SUPFAM" id="SSF53955">
    <property type="entry name" value="Lysozyme-like"/>
    <property type="match status" value="1"/>
</dbReference>
<dbReference type="InterPro" id="IPR000400">
    <property type="entry name" value="Glyco_hydro_46"/>
</dbReference>
<dbReference type="GO" id="GO:0016977">
    <property type="term" value="F:chitosanase activity"/>
    <property type="evidence" value="ECO:0007669"/>
    <property type="project" value="InterPro"/>
</dbReference>
<proteinExistence type="predicted"/>